<sequence>MARQGSKEAQITQVCQFTIGWISALPIEYLASTEMLDEEYDNAIISKATGDRNTYKLGRIGEHRIVIPVPPAGTYGLLNAARMARDMKRSFPCIQFVLMVGLGGGAPSHDIDIRLGDVVVGTAVVSYGFGKMTDTGFKITGNSKGTSRALCSKLSPLDELLQRGPRLQRSIDHAIGSSRVTGNVFWRPSPSKDRLCKSNYGHEHRCECLRPHGMGLTHIVKRKRRQEGNLVRVHYGNVASADQVMNNVRRRNELSRNNRILCFEMESIGIMNNFDCLPIRGVCDYSDSHKNDSWHGYAALAAAMYAKLLLSTIRPDELYHGNLQVAQEEMERFVSDGFRGIKESVGQFTTRVDQLSDQMDLIAATLRGIDARLLLMEQYFQSSFTTLRSSEVFQEGESQLQGAEIDGRQNMKKEYETLEQIGATLSQRVDEQYAKLSSCLTLSQK</sequence>
<dbReference type="Proteomes" id="UP000541154">
    <property type="component" value="Unassembled WGS sequence"/>
</dbReference>
<dbReference type="GO" id="GO:0003824">
    <property type="term" value="F:catalytic activity"/>
    <property type="evidence" value="ECO:0007669"/>
    <property type="project" value="InterPro"/>
</dbReference>
<dbReference type="InterPro" id="IPR053137">
    <property type="entry name" value="NLR-like"/>
</dbReference>
<dbReference type="Gene3D" id="3.40.50.1580">
    <property type="entry name" value="Nucleoside phosphorylase domain"/>
    <property type="match status" value="1"/>
</dbReference>
<dbReference type="InterPro" id="IPR035994">
    <property type="entry name" value="Nucleoside_phosphorylase_sf"/>
</dbReference>
<dbReference type="PANTHER" id="PTHR46082">
    <property type="entry name" value="ATP/GTP-BINDING PROTEIN-RELATED"/>
    <property type="match status" value="1"/>
</dbReference>
<protein>
    <recommendedName>
        <fullName evidence="1">Nucleoside phosphorylase domain-containing protein</fullName>
    </recommendedName>
</protein>
<dbReference type="EMBL" id="SPNV01000018">
    <property type="protein sequence ID" value="KAF5865575.1"/>
    <property type="molecule type" value="Genomic_DNA"/>
</dbReference>
<proteinExistence type="predicted"/>
<dbReference type="GO" id="GO:0009116">
    <property type="term" value="P:nucleoside metabolic process"/>
    <property type="evidence" value="ECO:0007669"/>
    <property type="project" value="InterPro"/>
</dbReference>
<dbReference type="InterPro" id="IPR000845">
    <property type="entry name" value="Nucleoside_phosphorylase_d"/>
</dbReference>
<dbReference type="AlphaFoldDB" id="A0A8H6ECA9"/>
<accession>A0A8H6ECA9</accession>
<evidence type="ECO:0000259" key="1">
    <source>
        <dbReference type="Pfam" id="PF01048"/>
    </source>
</evidence>
<evidence type="ECO:0000313" key="3">
    <source>
        <dbReference type="Proteomes" id="UP000541154"/>
    </source>
</evidence>
<feature type="domain" description="Nucleoside phosphorylase" evidence="1">
    <location>
        <begin position="22"/>
        <end position="270"/>
    </location>
</feature>
<evidence type="ECO:0000313" key="2">
    <source>
        <dbReference type="EMBL" id="KAF5865575.1"/>
    </source>
</evidence>
<dbReference type="PANTHER" id="PTHR46082:SF11">
    <property type="entry name" value="AAA+ ATPASE DOMAIN-CONTAINING PROTEIN-RELATED"/>
    <property type="match status" value="1"/>
</dbReference>
<keyword evidence="3" id="KW-1185">Reference proteome</keyword>
<dbReference type="SUPFAM" id="SSF53167">
    <property type="entry name" value="Purine and uridine phosphorylases"/>
    <property type="match status" value="1"/>
</dbReference>
<dbReference type="Pfam" id="PF01048">
    <property type="entry name" value="PNP_UDP_1"/>
    <property type="match status" value="1"/>
</dbReference>
<name>A0A8H6ECA9_PETAA</name>
<reference evidence="2 3" key="1">
    <citation type="submission" date="2019-04" db="EMBL/GenBank/DDBJ databases">
        <title>Aspergillus burnettii sp. nov., novel species from soil in southeast Queensland.</title>
        <authorList>
            <person name="Gilchrist C.L.M."/>
            <person name="Pitt J.I."/>
            <person name="Lange L."/>
            <person name="Lacey H.J."/>
            <person name="Vuong D."/>
            <person name="Midgley D.J."/>
            <person name="Greenfield P."/>
            <person name="Bradbury M."/>
            <person name="Lacey E."/>
            <person name="Busk P.K."/>
            <person name="Pilgaard B."/>
            <person name="Chooi Y.H."/>
            <person name="Piggott A.M."/>
        </authorList>
    </citation>
    <scope>NUCLEOTIDE SEQUENCE [LARGE SCALE GENOMIC DNA]</scope>
    <source>
        <strain evidence="2 3">FRR 5400</strain>
    </source>
</reference>
<organism evidence="2 3">
    <name type="scientific">Petromyces alliaceus</name>
    <name type="common">Aspergillus alliaceus</name>
    <dbReference type="NCBI Taxonomy" id="209559"/>
    <lineage>
        <taxon>Eukaryota</taxon>
        <taxon>Fungi</taxon>
        <taxon>Dikarya</taxon>
        <taxon>Ascomycota</taxon>
        <taxon>Pezizomycotina</taxon>
        <taxon>Eurotiomycetes</taxon>
        <taxon>Eurotiomycetidae</taxon>
        <taxon>Eurotiales</taxon>
        <taxon>Aspergillaceae</taxon>
        <taxon>Aspergillus</taxon>
        <taxon>Aspergillus subgen. Circumdati</taxon>
    </lineage>
</organism>
<comment type="caution">
    <text evidence="2">The sequence shown here is derived from an EMBL/GenBank/DDBJ whole genome shotgun (WGS) entry which is preliminary data.</text>
</comment>
<gene>
    <name evidence="2" type="ORF">ETB97_003419</name>
</gene>